<dbReference type="InterPro" id="IPR051533">
    <property type="entry name" value="WaaL-like"/>
</dbReference>
<evidence type="ECO:0000256" key="4">
    <source>
        <dbReference type="ARBA" id="ARBA00023136"/>
    </source>
</evidence>
<dbReference type="GO" id="GO:0016874">
    <property type="term" value="F:ligase activity"/>
    <property type="evidence" value="ECO:0007669"/>
    <property type="project" value="UniProtKB-KW"/>
</dbReference>
<keyword evidence="3 5" id="KW-1133">Transmembrane helix</keyword>
<name>A0A4Q1CC58_9BACT</name>
<keyword evidence="7" id="KW-0436">Ligase</keyword>
<feature type="transmembrane region" description="Helical" evidence="5">
    <location>
        <begin position="392"/>
        <end position="415"/>
    </location>
</feature>
<feature type="transmembrane region" description="Helical" evidence="5">
    <location>
        <begin position="292"/>
        <end position="311"/>
    </location>
</feature>
<dbReference type="PANTHER" id="PTHR37422">
    <property type="entry name" value="TEICHURONIC ACID BIOSYNTHESIS PROTEIN TUAE"/>
    <property type="match status" value="1"/>
</dbReference>
<feature type="transmembrane region" description="Helical" evidence="5">
    <location>
        <begin position="262"/>
        <end position="280"/>
    </location>
</feature>
<dbReference type="OrthoDB" id="194010at2"/>
<feature type="transmembrane region" description="Helical" evidence="5">
    <location>
        <begin position="206"/>
        <end position="224"/>
    </location>
</feature>
<dbReference type="RefSeq" id="WP_129047899.1">
    <property type="nucleotide sequence ID" value="NZ_SDHX01000001.1"/>
</dbReference>
<keyword evidence="2 5" id="KW-0812">Transmembrane</keyword>
<accession>A0A4Q1CC58</accession>
<dbReference type="Pfam" id="PF04932">
    <property type="entry name" value="Wzy_C"/>
    <property type="match status" value="1"/>
</dbReference>
<evidence type="ECO:0000259" key="6">
    <source>
        <dbReference type="Pfam" id="PF04932"/>
    </source>
</evidence>
<dbReference type="PANTHER" id="PTHR37422:SF23">
    <property type="entry name" value="TEICHURONIC ACID BIOSYNTHESIS PROTEIN TUAE"/>
    <property type="match status" value="1"/>
</dbReference>
<evidence type="ECO:0000313" key="7">
    <source>
        <dbReference type="EMBL" id="RXK56531.1"/>
    </source>
</evidence>
<evidence type="ECO:0000256" key="2">
    <source>
        <dbReference type="ARBA" id="ARBA00022692"/>
    </source>
</evidence>
<feature type="domain" description="O-antigen ligase-related" evidence="6">
    <location>
        <begin position="244"/>
        <end position="407"/>
    </location>
</feature>
<dbReference type="AlphaFoldDB" id="A0A4Q1CC58"/>
<dbReference type="InterPro" id="IPR007016">
    <property type="entry name" value="O-antigen_ligase-rel_domated"/>
</dbReference>
<keyword evidence="8" id="KW-1185">Reference proteome</keyword>
<feature type="transmembrane region" description="Helical" evidence="5">
    <location>
        <begin position="427"/>
        <end position="444"/>
    </location>
</feature>
<evidence type="ECO:0000256" key="3">
    <source>
        <dbReference type="ARBA" id="ARBA00022989"/>
    </source>
</evidence>
<keyword evidence="4 5" id="KW-0472">Membrane</keyword>
<gene>
    <name evidence="7" type="ORF">ESB00_11880</name>
</gene>
<organism evidence="7 8">
    <name type="scientific">Oleiharenicola lentus</name>
    <dbReference type="NCBI Taxonomy" id="2508720"/>
    <lineage>
        <taxon>Bacteria</taxon>
        <taxon>Pseudomonadati</taxon>
        <taxon>Verrucomicrobiota</taxon>
        <taxon>Opitutia</taxon>
        <taxon>Opitutales</taxon>
        <taxon>Opitutaceae</taxon>
        <taxon>Oleiharenicola</taxon>
    </lineage>
</organism>
<protein>
    <submittedName>
        <fullName evidence="7">O-antigen ligase domain-containing protein</fullName>
    </submittedName>
</protein>
<dbReference type="Proteomes" id="UP000290218">
    <property type="component" value="Unassembled WGS sequence"/>
</dbReference>
<feature type="transmembrane region" description="Helical" evidence="5">
    <location>
        <begin position="79"/>
        <end position="99"/>
    </location>
</feature>
<feature type="transmembrane region" description="Helical" evidence="5">
    <location>
        <begin position="236"/>
        <end position="256"/>
    </location>
</feature>
<dbReference type="EMBL" id="SDHX01000001">
    <property type="protein sequence ID" value="RXK56531.1"/>
    <property type="molecule type" value="Genomic_DNA"/>
</dbReference>
<proteinExistence type="predicted"/>
<reference evidence="7 8" key="1">
    <citation type="submission" date="2019-01" db="EMBL/GenBank/DDBJ databases">
        <title>Lacunisphaera sp. strain TWA-58.</title>
        <authorList>
            <person name="Chen W.-M."/>
        </authorList>
    </citation>
    <scope>NUCLEOTIDE SEQUENCE [LARGE SCALE GENOMIC DNA]</scope>
    <source>
        <strain evidence="7 8">TWA-58</strain>
    </source>
</reference>
<feature type="transmembrane region" description="Helical" evidence="5">
    <location>
        <begin position="158"/>
        <end position="175"/>
    </location>
</feature>
<evidence type="ECO:0000256" key="1">
    <source>
        <dbReference type="ARBA" id="ARBA00004141"/>
    </source>
</evidence>
<dbReference type="GO" id="GO:0016020">
    <property type="term" value="C:membrane"/>
    <property type="evidence" value="ECO:0007669"/>
    <property type="project" value="UniProtKB-SubCell"/>
</dbReference>
<comment type="caution">
    <text evidence="7">The sequence shown here is derived from an EMBL/GenBank/DDBJ whole genome shotgun (WGS) entry which is preliminary data.</text>
</comment>
<evidence type="ECO:0000256" key="5">
    <source>
        <dbReference type="SAM" id="Phobius"/>
    </source>
</evidence>
<evidence type="ECO:0000313" key="8">
    <source>
        <dbReference type="Proteomes" id="UP000290218"/>
    </source>
</evidence>
<feature type="transmembrane region" description="Helical" evidence="5">
    <location>
        <begin position="47"/>
        <end position="67"/>
    </location>
</feature>
<sequence>MPEPGHRHRELSRSPPWPHRLIPIHFGVLLVFTTWAFGGQAPWARLVIAWWGTAGMALFLWASFVHSRPDGRLHPAIRLLWPLWVFDLIVVISCFNPGFREITVAGEAMLAKGSPHPWLPTAALPRLAARELWQFNGLVLSCFNLLYALRRRSQVRTLLFLIAGNAVALAVFGSFQKLVGADGLWFGAVPSPNQRFFATFIYHNHWGAFTLLNTSVCLALLFHYHRHGGYRDPWHSPLPLGAVATLLLAASVPLSASRSCTLLAALLLSGALLHFTLRIVRRRREAGEPVAAPLAGLVVVAVLAAAAIAYLGRGAMAERIQQTSRQLANFSEGQAIASRLTLYRDTWQMAAEKPWFGWGLESYAHVFRIFNTQRAAETWVWIPFYAEAHNDWLQALAEVGFVGTGLLLVLGLGVLFSTRWRRSRSLLPRYLLAGCGLILLYAWLEFPFANPAVLLTFCALLCCAVRYTALDQPEPTDEARTRG</sequence>
<feature type="transmembrane region" description="Helical" evidence="5">
    <location>
        <begin position="450"/>
        <end position="470"/>
    </location>
</feature>
<comment type="subcellular location">
    <subcellularLocation>
        <location evidence="1">Membrane</location>
        <topology evidence="1">Multi-pass membrane protein</topology>
    </subcellularLocation>
</comment>
<feature type="transmembrane region" description="Helical" evidence="5">
    <location>
        <begin position="21"/>
        <end position="41"/>
    </location>
</feature>